<accession>A0ABV3RLK6</accession>
<dbReference type="Gene3D" id="3.10.350.10">
    <property type="entry name" value="LysM domain"/>
    <property type="match status" value="1"/>
</dbReference>
<protein>
    <submittedName>
        <fullName evidence="3">LysM peptidoglycan-binding domain-containing protein</fullName>
    </submittedName>
</protein>
<evidence type="ECO:0000313" key="4">
    <source>
        <dbReference type="Proteomes" id="UP001556098"/>
    </source>
</evidence>
<comment type="caution">
    <text evidence="3">The sequence shown here is derived from an EMBL/GenBank/DDBJ whole genome shotgun (WGS) entry which is preliminary data.</text>
</comment>
<dbReference type="SMART" id="SM00257">
    <property type="entry name" value="LysM"/>
    <property type="match status" value="1"/>
</dbReference>
<dbReference type="InterPro" id="IPR018392">
    <property type="entry name" value="LysM"/>
</dbReference>
<organism evidence="3 4">
    <name type="scientific">Sulfitobacter sediminis</name>
    <dbReference type="NCBI Taxonomy" id="3234186"/>
    <lineage>
        <taxon>Bacteria</taxon>
        <taxon>Pseudomonadati</taxon>
        <taxon>Pseudomonadota</taxon>
        <taxon>Alphaproteobacteria</taxon>
        <taxon>Rhodobacterales</taxon>
        <taxon>Roseobacteraceae</taxon>
        <taxon>Sulfitobacter</taxon>
    </lineage>
</organism>
<gene>
    <name evidence="3" type="ORF">AB2B41_09640</name>
</gene>
<evidence type="ECO:0000259" key="2">
    <source>
        <dbReference type="PROSITE" id="PS51782"/>
    </source>
</evidence>
<sequence length="328" mass="35075">MTAPSRMDPVKPFIGFDSYVIPETVKSVDRSTFPLPKSGGILATGAIAVLTFTLGVLATLKFAGPTQTETSQATAKPPFAAGTPDALEAAVAAATQDAVMRQLSADLLTPSTTTSTNTDLSATQRDVVLEGLRPKPSFAHLTEEERAAKVREAREIVGRADMSTLREAVLTGNYEVTAREEGNITRLVLEIEDGALTRESIAELLFAAAERGEITLPAGLSTAEGDIDLDTLFFGLVQTSFASDGTEDGATAAREMSRRALAVATAPTGNVEGRQIYLVEPGDSLAFLSLQFYGRPDDYMRIFEANREILSSPDLIKIGQRLTIPIYQ</sequence>
<dbReference type="EMBL" id="JBFNXX010000006">
    <property type="protein sequence ID" value="MEW9919866.1"/>
    <property type="molecule type" value="Genomic_DNA"/>
</dbReference>
<dbReference type="PROSITE" id="PS51782">
    <property type="entry name" value="LYSM"/>
    <property type="match status" value="1"/>
</dbReference>
<keyword evidence="1" id="KW-1133">Transmembrane helix</keyword>
<dbReference type="InterPro" id="IPR036779">
    <property type="entry name" value="LysM_dom_sf"/>
</dbReference>
<reference evidence="3 4" key="1">
    <citation type="submission" date="2024-07" db="EMBL/GenBank/DDBJ databases">
        <title>Marimonas sp.nov., isolated from tidal-flat sediment.</title>
        <authorList>
            <person name="Jayan J.N."/>
            <person name="Lee S.S."/>
        </authorList>
    </citation>
    <scope>NUCLEOTIDE SEQUENCE [LARGE SCALE GENOMIC DNA]</scope>
    <source>
        <strain evidence="3 4">MJW-29</strain>
    </source>
</reference>
<feature type="transmembrane region" description="Helical" evidence="1">
    <location>
        <begin position="40"/>
        <end position="60"/>
    </location>
</feature>
<dbReference type="Proteomes" id="UP001556098">
    <property type="component" value="Unassembled WGS sequence"/>
</dbReference>
<keyword evidence="4" id="KW-1185">Reference proteome</keyword>
<keyword evidence="1" id="KW-0812">Transmembrane</keyword>
<proteinExistence type="predicted"/>
<dbReference type="RefSeq" id="WP_367877570.1">
    <property type="nucleotide sequence ID" value="NZ_JBFNXX010000006.1"/>
</dbReference>
<evidence type="ECO:0000313" key="3">
    <source>
        <dbReference type="EMBL" id="MEW9919866.1"/>
    </source>
</evidence>
<evidence type="ECO:0000256" key="1">
    <source>
        <dbReference type="SAM" id="Phobius"/>
    </source>
</evidence>
<feature type="domain" description="LysM" evidence="2">
    <location>
        <begin position="275"/>
        <end position="324"/>
    </location>
</feature>
<keyword evidence="1" id="KW-0472">Membrane</keyword>
<dbReference type="Pfam" id="PF01476">
    <property type="entry name" value="LysM"/>
    <property type="match status" value="1"/>
</dbReference>
<name>A0ABV3RLK6_9RHOB</name>